<name>A0A7L6N300_9MOLU</name>
<dbReference type="RefSeq" id="WP_312031493.1">
    <property type="nucleotide sequence ID" value="NZ_CP051151.1"/>
</dbReference>
<dbReference type="EMBL" id="CP051151">
    <property type="protein sequence ID" value="QLY40646.1"/>
    <property type="molecule type" value="Genomic_DNA"/>
</dbReference>
<dbReference type="Proteomes" id="UP000512167">
    <property type="component" value="Chromosome"/>
</dbReference>
<evidence type="ECO:0000313" key="2">
    <source>
        <dbReference type="Proteomes" id="UP000512167"/>
    </source>
</evidence>
<accession>A0A7L6N300</accession>
<evidence type="ECO:0000313" key="1">
    <source>
        <dbReference type="EMBL" id="QLY40646.1"/>
    </source>
</evidence>
<reference evidence="1 2" key="1">
    <citation type="submission" date="2020-04" db="EMBL/GenBank/DDBJ databases">
        <authorList>
            <person name="Zheng R.K."/>
            <person name="Sun C.M."/>
        </authorList>
    </citation>
    <scope>NUCLEOTIDE SEQUENCE [LARGE SCALE GENOMIC DNA]</scope>
    <source>
        <strain evidence="2">zrk29</strain>
    </source>
</reference>
<dbReference type="AlphaFoldDB" id="A0A7L6N300"/>
<keyword evidence="2" id="KW-1185">Reference proteome</keyword>
<gene>
    <name evidence="1" type="ORF">HF295_07225</name>
</gene>
<organism evidence="1 2">
    <name type="scientific">Hujiaoplasma nucleasis</name>
    <dbReference type="NCBI Taxonomy" id="2725268"/>
    <lineage>
        <taxon>Bacteria</taxon>
        <taxon>Bacillati</taxon>
        <taxon>Mycoplasmatota</taxon>
        <taxon>Mollicutes</taxon>
        <taxon>Candidatus Izemoplasmatales</taxon>
        <taxon>Hujiaoplasmataceae</taxon>
        <taxon>Hujiaoplasma</taxon>
    </lineage>
</organism>
<protein>
    <submittedName>
        <fullName evidence="1">Uncharacterized protein</fullName>
    </submittedName>
</protein>
<sequence>MTLSFIGSDIEDNNTTVKIDCPSGYIQDGLSCVEITDSLEENSYVGSYSGTFKQIHSNGNTYTSNLRIVIVNSEILYYEYPNENWKSGNNDYTIMNNKIYIDNSMWVLSITGFGQNVELDWYNYNGDTEFIVHVKKD</sequence>
<proteinExistence type="predicted"/>
<dbReference type="KEGG" id="tbk:HF295_07225"/>